<dbReference type="OrthoDB" id="5243756at2759"/>
<gene>
    <name evidence="2" type="ORF">DHEL01_v210412</name>
</gene>
<organism evidence="2 3">
    <name type="scientific">Diaporthe helianthi</name>
    <dbReference type="NCBI Taxonomy" id="158607"/>
    <lineage>
        <taxon>Eukaryota</taxon>
        <taxon>Fungi</taxon>
        <taxon>Dikarya</taxon>
        <taxon>Ascomycota</taxon>
        <taxon>Pezizomycotina</taxon>
        <taxon>Sordariomycetes</taxon>
        <taxon>Sordariomycetidae</taxon>
        <taxon>Diaporthales</taxon>
        <taxon>Diaporthaceae</taxon>
        <taxon>Diaporthe</taxon>
    </lineage>
</organism>
<dbReference type="AlphaFoldDB" id="A0A2P5HLT0"/>
<reference evidence="2" key="1">
    <citation type="submission" date="2017-09" db="EMBL/GenBank/DDBJ databases">
        <title>Polyketide synthases of a Diaporthe helianthi virulent isolate.</title>
        <authorList>
            <person name="Baroncelli R."/>
        </authorList>
    </citation>
    <scope>NUCLEOTIDE SEQUENCE [LARGE SCALE GENOMIC DNA]</scope>
    <source>
        <strain evidence="2">7/96</strain>
    </source>
</reference>
<keyword evidence="3" id="KW-1185">Reference proteome</keyword>
<feature type="region of interest" description="Disordered" evidence="1">
    <location>
        <begin position="1"/>
        <end position="21"/>
    </location>
</feature>
<comment type="caution">
    <text evidence="2">The sequence shown here is derived from an EMBL/GenBank/DDBJ whole genome shotgun (WGS) entry which is preliminary data.</text>
</comment>
<proteinExistence type="predicted"/>
<dbReference type="Proteomes" id="UP000094444">
    <property type="component" value="Unassembled WGS sequence"/>
</dbReference>
<protein>
    <submittedName>
        <fullName evidence="2">Uncharacterized protein</fullName>
    </submittedName>
</protein>
<evidence type="ECO:0000256" key="1">
    <source>
        <dbReference type="SAM" id="MobiDB-lite"/>
    </source>
</evidence>
<feature type="region of interest" description="Disordered" evidence="1">
    <location>
        <begin position="401"/>
        <end position="426"/>
    </location>
</feature>
<sequence>MTITSTPTHLPQASVGDGPPGDSVLTVTEIVLVDSVLTETVSPVTIETDPEGVTLGGSTLPGADEVCIDRVLGLTGEDSTADDTELVGAQEIRVLPDELVDPEDDPVGADSDKLFTLLDEGTLEVPVAADEGVPVGSLRTGLDDSAELLEPFPDVVALLGAPVPPELASPGELDASDDAMFAVELGRVVPSDGGLVVVGCALGPVDAELVGELPVPVVLSDAELGRSVMETLELLLFGGFEAPGDELVLGTGMLAESDAGRVPDGMDDAVLAVEERDSVLVSLLVALVSAAELAVLLTEPEAAGDVSLDAGLEDGGGLDTEALEVGPLAKEDSVYGPPVDDPPDTVGNELIVQVSTSVVVRSVIWEVDAFVAIVVIRLVVTVMGRLELGLEGEGRIGLVFKDDGDGDGDGDAELSSAEGADSEDDVWAVEGLGELEKLRLDVSDEEGLLDSADPEDDTAEEEASFEL</sequence>
<accession>A0A2P5HLT0</accession>
<dbReference type="InParanoid" id="A0A2P5HLT0"/>
<feature type="region of interest" description="Disordered" evidence="1">
    <location>
        <begin position="443"/>
        <end position="467"/>
    </location>
</feature>
<evidence type="ECO:0000313" key="3">
    <source>
        <dbReference type="Proteomes" id="UP000094444"/>
    </source>
</evidence>
<dbReference type="EMBL" id="MAVT02001345">
    <property type="protein sequence ID" value="POS71197.1"/>
    <property type="molecule type" value="Genomic_DNA"/>
</dbReference>
<name>A0A2P5HLT0_DIAHE</name>
<feature type="compositionally biased region" description="Polar residues" evidence="1">
    <location>
        <begin position="1"/>
        <end position="11"/>
    </location>
</feature>
<evidence type="ECO:0000313" key="2">
    <source>
        <dbReference type="EMBL" id="POS71197.1"/>
    </source>
</evidence>